<reference evidence="1 2" key="1">
    <citation type="submission" date="2019-02" db="EMBL/GenBank/DDBJ databases">
        <title>Kribbella capetownensis sp. nov. and Kribbella speibonae sp. nov., isolated from soil.</title>
        <authorList>
            <person name="Curtis S.M."/>
            <person name="Norton I."/>
            <person name="Everest G.J."/>
            <person name="Meyers P.R."/>
        </authorList>
    </citation>
    <scope>NUCLEOTIDE SEQUENCE [LARGE SCALE GENOMIC DNA]</scope>
    <source>
        <strain evidence="1 2">YM53</strain>
    </source>
</reference>
<accession>A0A4R0JW82</accession>
<dbReference type="EMBL" id="SJKD01000006">
    <property type="protein sequence ID" value="TCC46545.1"/>
    <property type="molecule type" value="Genomic_DNA"/>
</dbReference>
<proteinExistence type="predicted"/>
<protein>
    <submittedName>
        <fullName evidence="1">XRE family transcriptional regulator</fullName>
    </submittedName>
</protein>
<sequence>MTRSQRRLCPSCGAYLAADNGGDQCGPCQRRAPEFTREAPRLSDDFWEADALAEAAVERHFGKLLLAYRKLLRPEPTQAHVGQWLGLTQGQVSRIERSAIPVRDLGKLDRWARTLNIPERLLWFNLTARPVDCGEQADARAPHAQANYDDGQDGIDAYTRSDRRSIVQAQSPAEGDGVHRRQFIKSAGAGLTAVGPVCWPVRRPAPTGASVVYGQTRAPRFAR</sequence>
<comment type="caution">
    <text evidence="1">The sequence shown here is derived from an EMBL/GenBank/DDBJ whole genome shotgun (WGS) entry which is preliminary data.</text>
</comment>
<dbReference type="GO" id="GO:0003677">
    <property type="term" value="F:DNA binding"/>
    <property type="evidence" value="ECO:0007669"/>
    <property type="project" value="InterPro"/>
</dbReference>
<organism evidence="1 2">
    <name type="scientific">Kribbella capetownensis</name>
    <dbReference type="NCBI Taxonomy" id="1572659"/>
    <lineage>
        <taxon>Bacteria</taxon>
        <taxon>Bacillati</taxon>
        <taxon>Actinomycetota</taxon>
        <taxon>Actinomycetes</taxon>
        <taxon>Propionibacteriales</taxon>
        <taxon>Kribbellaceae</taxon>
        <taxon>Kribbella</taxon>
    </lineage>
</organism>
<dbReference type="Proteomes" id="UP000293342">
    <property type="component" value="Unassembled WGS sequence"/>
</dbReference>
<dbReference type="AlphaFoldDB" id="A0A4R0JW82"/>
<dbReference type="SUPFAM" id="SSF47413">
    <property type="entry name" value="lambda repressor-like DNA-binding domains"/>
    <property type="match status" value="1"/>
</dbReference>
<dbReference type="InterPro" id="IPR010982">
    <property type="entry name" value="Lambda_DNA-bd_dom_sf"/>
</dbReference>
<evidence type="ECO:0000313" key="2">
    <source>
        <dbReference type="Proteomes" id="UP000293342"/>
    </source>
</evidence>
<name>A0A4R0JW82_9ACTN</name>
<gene>
    <name evidence="1" type="ORF">E0H75_26150</name>
</gene>
<dbReference type="RefSeq" id="WP_131516291.1">
    <property type="nucleotide sequence ID" value="NZ_SJKD01000006.1"/>
</dbReference>
<evidence type="ECO:0000313" key="1">
    <source>
        <dbReference type="EMBL" id="TCC46545.1"/>
    </source>
</evidence>
<keyword evidence="2" id="KW-1185">Reference proteome</keyword>
<dbReference type="OrthoDB" id="4517420at2"/>